<gene>
    <name evidence="1" type="ORF">METZ01_LOCUS297965</name>
</gene>
<reference evidence="1" key="1">
    <citation type="submission" date="2018-05" db="EMBL/GenBank/DDBJ databases">
        <authorList>
            <person name="Lanie J.A."/>
            <person name="Ng W.-L."/>
            <person name="Kazmierczak K.M."/>
            <person name="Andrzejewski T.M."/>
            <person name="Davidsen T.M."/>
            <person name="Wayne K.J."/>
            <person name="Tettelin H."/>
            <person name="Glass J.I."/>
            <person name="Rusch D."/>
            <person name="Podicherti R."/>
            <person name="Tsui H.-C.T."/>
            <person name="Winkler M.E."/>
        </authorList>
    </citation>
    <scope>NUCLEOTIDE SEQUENCE</scope>
</reference>
<organism evidence="1">
    <name type="scientific">marine metagenome</name>
    <dbReference type="NCBI Taxonomy" id="408172"/>
    <lineage>
        <taxon>unclassified sequences</taxon>
        <taxon>metagenomes</taxon>
        <taxon>ecological metagenomes</taxon>
    </lineage>
</organism>
<dbReference type="AlphaFoldDB" id="A0A382MCZ8"/>
<dbReference type="EMBL" id="UINC01091944">
    <property type="protein sequence ID" value="SVC45111.1"/>
    <property type="molecule type" value="Genomic_DNA"/>
</dbReference>
<accession>A0A382MCZ8</accession>
<sequence>MKARNDVIGIEATIPAKKVDFLATSEISKTKIAVIKIFKT</sequence>
<protein>
    <submittedName>
        <fullName evidence="1">Uncharacterized protein</fullName>
    </submittedName>
</protein>
<proteinExistence type="predicted"/>
<name>A0A382MCZ8_9ZZZZ</name>
<evidence type="ECO:0000313" key="1">
    <source>
        <dbReference type="EMBL" id="SVC45111.1"/>
    </source>
</evidence>